<evidence type="ECO:0000256" key="1">
    <source>
        <dbReference type="ARBA" id="ARBA00010554"/>
    </source>
</evidence>
<dbReference type="SUPFAM" id="SSF54913">
    <property type="entry name" value="GlnB-like"/>
    <property type="match status" value="3"/>
</dbReference>
<name>A0A7I7VPW5_9MYCO</name>
<dbReference type="EMBL" id="AP022605">
    <property type="protein sequence ID" value="BBZ06937.1"/>
    <property type="molecule type" value="Genomic_DNA"/>
</dbReference>
<sequence>MAREPAVSGDLLQMTVYVGERARSGDRFTADALLDVYDAEPVAHSIVVRGIAGFGPRHELRSDVTLTGSEDPPIAVTAVDTAPTIRALASRAVELVPRGLVTLESVQSADGPLPGGPSVKVTAYVKRGHRTSGVLAYAAVCDVLHRHGFHAATALLGVDGTAGGRRQRAAFFSRNVTVPAVVVAVGPCTRAVEALDEVHGTPGVQMVTVAAVDVCKLDGTLVSQPSAVAGNDVLQKLTVQTCASALYHGVPVHRALVARLREVHQSAGVTVLRGVWGSQGDTAPLADSLLRVGRRVPVSTIVVDTHERIAAGFAVVDALTAQHGVVTVEPVPAAVSIDSGVRQGAL</sequence>
<dbReference type="InterPro" id="IPR003793">
    <property type="entry name" value="UPF0166"/>
</dbReference>
<dbReference type="PANTHER" id="PTHR35983">
    <property type="entry name" value="UPF0166 PROTEIN TM_0021"/>
    <property type="match status" value="1"/>
</dbReference>
<dbReference type="InterPro" id="IPR011322">
    <property type="entry name" value="N-reg_PII-like_a/b"/>
</dbReference>
<gene>
    <name evidence="2" type="ORF">MDOR_11060</name>
</gene>
<reference evidence="2 3" key="1">
    <citation type="journal article" date="2019" name="Emerg. Microbes Infect.">
        <title>Comprehensive subspecies identification of 175 nontuberculous mycobacteria species based on 7547 genomic profiles.</title>
        <authorList>
            <person name="Matsumoto Y."/>
            <person name="Kinjo T."/>
            <person name="Motooka D."/>
            <person name="Nabeya D."/>
            <person name="Jung N."/>
            <person name="Uechi K."/>
            <person name="Horii T."/>
            <person name="Iida T."/>
            <person name="Fujita J."/>
            <person name="Nakamura S."/>
        </authorList>
    </citation>
    <scope>NUCLEOTIDE SEQUENCE [LARGE SCALE GENOMIC DNA]</scope>
    <source>
        <strain evidence="2 3">JCM 12405</strain>
    </source>
</reference>
<dbReference type="AlphaFoldDB" id="A0A7I7VPW5"/>
<protein>
    <recommendedName>
        <fullName evidence="4">DUF190 domain-containing protein</fullName>
    </recommendedName>
</protein>
<evidence type="ECO:0000313" key="2">
    <source>
        <dbReference type="EMBL" id="BBZ06937.1"/>
    </source>
</evidence>
<proteinExistence type="inferred from homology"/>
<organism evidence="2 3">
    <name type="scientific">Mycolicibacterium doricum</name>
    <dbReference type="NCBI Taxonomy" id="126673"/>
    <lineage>
        <taxon>Bacteria</taxon>
        <taxon>Bacillati</taxon>
        <taxon>Actinomycetota</taxon>
        <taxon>Actinomycetes</taxon>
        <taxon>Mycobacteriales</taxon>
        <taxon>Mycobacteriaceae</taxon>
        <taxon>Mycolicibacterium</taxon>
    </lineage>
</organism>
<dbReference type="InterPro" id="IPR015867">
    <property type="entry name" value="N-reg_PII/ATP_PRibTrfase_C"/>
</dbReference>
<dbReference type="Proteomes" id="UP000467201">
    <property type="component" value="Chromosome"/>
</dbReference>
<evidence type="ECO:0000313" key="3">
    <source>
        <dbReference type="Proteomes" id="UP000467201"/>
    </source>
</evidence>
<dbReference type="KEGG" id="mdr:MDOR_11060"/>
<comment type="similarity">
    <text evidence="1">Belongs to the UPF0166 family.</text>
</comment>
<dbReference type="Gene3D" id="3.30.70.120">
    <property type="match status" value="3"/>
</dbReference>
<accession>A0A7I7VPW5</accession>
<dbReference type="Pfam" id="PF02641">
    <property type="entry name" value="DUF190"/>
    <property type="match status" value="3"/>
</dbReference>
<evidence type="ECO:0008006" key="4">
    <source>
        <dbReference type="Google" id="ProtNLM"/>
    </source>
</evidence>
<dbReference type="PANTHER" id="PTHR35983:SF1">
    <property type="entry name" value="UPF0166 PROTEIN TM_0021"/>
    <property type="match status" value="1"/>
</dbReference>